<dbReference type="PRINTS" id="PR01415">
    <property type="entry name" value="ANKYRIN"/>
</dbReference>
<dbReference type="GeneID" id="38120595"/>
<protein>
    <submittedName>
        <fullName evidence="4">Uncharacterized protein</fullName>
    </submittedName>
</protein>
<dbReference type="PROSITE" id="PS50297">
    <property type="entry name" value="ANK_REP_REGION"/>
    <property type="match status" value="3"/>
</dbReference>
<accession>A0A3D8QNS9</accession>
<evidence type="ECO:0000256" key="2">
    <source>
        <dbReference type="ARBA" id="ARBA00023043"/>
    </source>
</evidence>
<dbReference type="Proteomes" id="UP000256690">
    <property type="component" value="Unassembled WGS sequence"/>
</dbReference>
<name>A0A3D8QNS9_9EURO</name>
<dbReference type="InterPro" id="IPR002110">
    <property type="entry name" value="Ankyrin_rpt"/>
</dbReference>
<reference evidence="4 5" key="1">
    <citation type="journal article" date="2018" name="IMA Fungus">
        <title>IMA Genome-F 9: Draft genome sequence of Annulohypoxylon stygium, Aspergillus mulundensis, Berkeleyomyces basicola (syn. Thielaviopsis basicola), Ceratocystis smalleyi, two Cercospora beticola strains, Coleophoma cylindrospora, Fusarium fracticaudum, Phialophora cf. hyalina, and Morchella septimelata.</title>
        <authorList>
            <person name="Wingfield B.D."/>
            <person name="Bills G.F."/>
            <person name="Dong Y."/>
            <person name="Huang W."/>
            <person name="Nel W.J."/>
            <person name="Swalarsk-Parry B.S."/>
            <person name="Vaghefi N."/>
            <person name="Wilken P.M."/>
            <person name="An Z."/>
            <person name="de Beer Z.W."/>
            <person name="De Vos L."/>
            <person name="Chen L."/>
            <person name="Duong T.A."/>
            <person name="Gao Y."/>
            <person name="Hammerbacher A."/>
            <person name="Kikkert J.R."/>
            <person name="Li Y."/>
            <person name="Li H."/>
            <person name="Li K."/>
            <person name="Li Q."/>
            <person name="Liu X."/>
            <person name="Ma X."/>
            <person name="Naidoo K."/>
            <person name="Pethybridge S.J."/>
            <person name="Sun J."/>
            <person name="Steenkamp E.T."/>
            <person name="van der Nest M.A."/>
            <person name="van Wyk S."/>
            <person name="Wingfield M.J."/>
            <person name="Xiong C."/>
            <person name="Yue Q."/>
            <person name="Zhang X."/>
        </authorList>
    </citation>
    <scope>NUCLEOTIDE SEQUENCE [LARGE SCALE GENOMIC DNA]</scope>
    <source>
        <strain evidence="4 5">DSM 5745</strain>
    </source>
</reference>
<organism evidence="4 5">
    <name type="scientific">Aspergillus mulundensis</name>
    <dbReference type="NCBI Taxonomy" id="1810919"/>
    <lineage>
        <taxon>Eukaryota</taxon>
        <taxon>Fungi</taxon>
        <taxon>Dikarya</taxon>
        <taxon>Ascomycota</taxon>
        <taxon>Pezizomycotina</taxon>
        <taxon>Eurotiomycetes</taxon>
        <taxon>Eurotiomycetidae</taxon>
        <taxon>Eurotiales</taxon>
        <taxon>Aspergillaceae</taxon>
        <taxon>Aspergillus</taxon>
        <taxon>Aspergillus subgen. Nidulantes</taxon>
    </lineage>
</organism>
<dbReference type="STRING" id="1810919.A0A3D8QNS9"/>
<feature type="repeat" description="ANK" evidence="3">
    <location>
        <begin position="152"/>
        <end position="184"/>
    </location>
</feature>
<evidence type="ECO:0000256" key="3">
    <source>
        <dbReference type="PROSITE-ProRule" id="PRU00023"/>
    </source>
</evidence>
<dbReference type="InterPro" id="IPR036770">
    <property type="entry name" value="Ankyrin_rpt-contain_sf"/>
</dbReference>
<evidence type="ECO:0000313" key="4">
    <source>
        <dbReference type="EMBL" id="RDW63114.1"/>
    </source>
</evidence>
<keyword evidence="2 3" id="KW-0040">ANK repeat</keyword>
<comment type="caution">
    <text evidence="4">The sequence shown here is derived from an EMBL/GenBank/DDBJ whole genome shotgun (WGS) entry which is preliminary data.</text>
</comment>
<dbReference type="Gene3D" id="1.25.40.20">
    <property type="entry name" value="Ankyrin repeat-containing domain"/>
    <property type="match status" value="2"/>
</dbReference>
<feature type="repeat" description="ANK" evidence="3">
    <location>
        <begin position="218"/>
        <end position="250"/>
    </location>
</feature>
<dbReference type="SUPFAM" id="SSF48403">
    <property type="entry name" value="Ankyrin repeat"/>
    <property type="match status" value="1"/>
</dbReference>
<evidence type="ECO:0000256" key="1">
    <source>
        <dbReference type="ARBA" id="ARBA00022737"/>
    </source>
</evidence>
<evidence type="ECO:0000313" key="5">
    <source>
        <dbReference type="Proteomes" id="UP000256690"/>
    </source>
</evidence>
<dbReference type="EMBL" id="PVWQ01000015">
    <property type="protein sequence ID" value="RDW63114.1"/>
    <property type="molecule type" value="Genomic_DNA"/>
</dbReference>
<keyword evidence="1" id="KW-0677">Repeat</keyword>
<dbReference type="Pfam" id="PF12796">
    <property type="entry name" value="Ank_2"/>
    <property type="match status" value="2"/>
</dbReference>
<dbReference type="SMART" id="SM00248">
    <property type="entry name" value="ANK"/>
    <property type="match status" value="6"/>
</dbReference>
<proteinExistence type="predicted"/>
<dbReference type="PROSITE" id="PS50088">
    <property type="entry name" value="ANK_REPEAT"/>
    <property type="match status" value="3"/>
</dbReference>
<feature type="repeat" description="ANK" evidence="3">
    <location>
        <begin position="185"/>
        <end position="217"/>
    </location>
</feature>
<keyword evidence="5" id="KW-1185">Reference proteome</keyword>
<dbReference type="RefSeq" id="XP_026599303.1">
    <property type="nucleotide sequence ID" value="XM_026752241.1"/>
</dbReference>
<dbReference type="AlphaFoldDB" id="A0A3D8QNS9"/>
<gene>
    <name evidence="4" type="ORF">DSM5745_10225</name>
</gene>
<sequence>MLLLLKLPYELLQLILEYQDSRSDINALIRTCRYLYNTFNAYLYQYDMKHHRRSALFFAANRGIAATAAHSLRAGPYTEVWDWSNNTLMMVAAINNHTSVVSQILKAADIELVVDLRRWYRIPLSDAACHASLKTVKLLLDHGAKIEPQNPDWRSPLILAATNGHYGSAKVLLECGAAVGAKDRNGRTALAWAAEQGRLDVVDLLLEYGAEVDSATVIDTTPLVLAAKNGHDEIVERLLEVGADPNVRSSTGWTCLHFAASQRPHISVIKRLLEAGSDPTAIVFGNFRTGATPADLAHPSGTSTAITKEIWKLEEIYNLLNAAQRNARRVL</sequence>
<dbReference type="PANTHER" id="PTHR24178">
    <property type="entry name" value="MOLTING PROTEIN MLT-4"/>
    <property type="match status" value="1"/>
</dbReference>
<dbReference type="OrthoDB" id="20872at2759"/>